<name>A0A6G0TDD9_APHGL</name>
<dbReference type="GO" id="GO:0051011">
    <property type="term" value="F:microtubule minus-end binding"/>
    <property type="evidence" value="ECO:0007669"/>
    <property type="project" value="TreeGrafter"/>
</dbReference>
<dbReference type="InterPro" id="IPR040457">
    <property type="entry name" value="GCP_C"/>
</dbReference>
<evidence type="ECO:0000313" key="9">
    <source>
        <dbReference type="EMBL" id="KAE9530889.1"/>
    </source>
</evidence>
<dbReference type="GO" id="GO:0031122">
    <property type="term" value="P:cytoplasmic microtubule organization"/>
    <property type="evidence" value="ECO:0007669"/>
    <property type="project" value="TreeGrafter"/>
</dbReference>
<protein>
    <recommendedName>
        <fullName evidence="6">Gamma-tubulin complex component</fullName>
    </recommendedName>
</protein>
<gene>
    <name evidence="9" type="ORF">AGLY_011351</name>
</gene>
<dbReference type="GO" id="GO:0000278">
    <property type="term" value="P:mitotic cell cycle"/>
    <property type="evidence" value="ECO:0007669"/>
    <property type="project" value="TreeGrafter"/>
</dbReference>
<sequence length="639" mass="75414">MECLIPDILFTLLGHKSEVLQCIVDNDSNFTDDEYIILNTEDRQLLKSFLQLAEEYQKLNTVIITFNRLESIYRESESNRQGLYFEAFVNGMLIALKPYRNCINDIEKDLSNNQENKCLLAETLRKVEQHKPLIIAIINILDQIELSQLYGGQILNLMHEVVSMKFMDDKVQLYLIFKQCLQVLISQLNTFFSRGVIFDPHREFFIESQYSTSTKEFKQFSLLPSLMPSFVPLSTASKITRIGDVIKSLQHSNDQLPLINYKDISIQLYGHKRDELFSSLLNLVNVPLFTKNEFVQVIDKFYDVVDEYMLKASFNNDSFAYHMKLVRDFYLLGNGEFYKHFLNKMCSLSMKSEHSLRAVKVAFNNTAQDLKLHKSMNQVFGFSSLEDDEADETTWTKIKITFETTWPLQFIFTSSVQKNYSKLFAFLSRIKRVQTNLHEIWIEKKSKHFEVNGHNDQLKTKLSYLIDTLYSYLQLDVIEDEYFLLLEKLTNANDFQTIKHIHDMFQTNIMRDSFLFMEEVYIAFNRILDMCENYCRYMTDITAALNPQYKQCFEELNLLFTKKPNKLISLINIIQEIHVTPKPNQFIVRLNYNNWFLRTISNTCKYIIIINILHFFLPGVIQNKNTKRLKTNYVNIRNY</sequence>
<feature type="domain" description="Gamma tubulin complex component protein N-terminal" evidence="8">
    <location>
        <begin position="6"/>
        <end position="311"/>
    </location>
</feature>
<proteinExistence type="inferred from homology"/>
<dbReference type="OrthoDB" id="78652at2759"/>
<evidence type="ECO:0000259" key="8">
    <source>
        <dbReference type="Pfam" id="PF17681"/>
    </source>
</evidence>
<dbReference type="GO" id="GO:0005874">
    <property type="term" value="C:microtubule"/>
    <property type="evidence" value="ECO:0007669"/>
    <property type="project" value="UniProtKB-KW"/>
</dbReference>
<evidence type="ECO:0000256" key="6">
    <source>
        <dbReference type="RuleBase" id="RU363050"/>
    </source>
</evidence>
<evidence type="ECO:0000256" key="4">
    <source>
        <dbReference type="ARBA" id="ARBA00022701"/>
    </source>
</evidence>
<evidence type="ECO:0000313" key="10">
    <source>
        <dbReference type="Proteomes" id="UP000475862"/>
    </source>
</evidence>
<evidence type="ECO:0000256" key="2">
    <source>
        <dbReference type="ARBA" id="ARBA00010337"/>
    </source>
</evidence>
<dbReference type="GO" id="GO:0043015">
    <property type="term" value="F:gamma-tubulin binding"/>
    <property type="evidence" value="ECO:0007669"/>
    <property type="project" value="InterPro"/>
</dbReference>
<keyword evidence="10" id="KW-1185">Reference proteome</keyword>
<dbReference type="Pfam" id="PF04130">
    <property type="entry name" value="GCP_C_terminal"/>
    <property type="match status" value="1"/>
</dbReference>
<dbReference type="Proteomes" id="UP000475862">
    <property type="component" value="Unassembled WGS sequence"/>
</dbReference>
<evidence type="ECO:0000256" key="1">
    <source>
        <dbReference type="ARBA" id="ARBA00004267"/>
    </source>
</evidence>
<organism evidence="9 10">
    <name type="scientific">Aphis glycines</name>
    <name type="common">Soybean aphid</name>
    <dbReference type="NCBI Taxonomy" id="307491"/>
    <lineage>
        <taxon>Eukaryota</taxon>
        <taxon>Metazoa</taxon>
        <taxon>Ecdysozoa</taxon>
        <taxon>Arthropoda</taxon>
        <taxon>Hexapoda</taxon>
        <taxon>Insecta</taxon>
        <taxon>Pterygota</taxon>
        <taxon>Neoptera</taxon>
        <taxon>Paraneoptera</taxon>
        <taxon>Hemiptera</taxon>
        <taxon>Sternorrhyncha</taxon>
        <taxon>Aphidomorpha</taxon>
        <taxon>Aphidoidea</taxon>
        <taxon>Aphididae</taxon>
        <taxon>Aphidini</taxon>
        <taxon>Aphis</taxon>
        <taxon>Aphis</taxon>
    </lineage>
</organism>
<evidence type="ECO:0000259" key="7">
    <source>
        <dbReference type="Pfam" id="PF04130"/>
    </source>
</evidence>
<comment type="similarity">
    <text evidence="2 6">Belongs to the TUBGCP family.</text>
</comment>
<keyword evidence="5 6" id="KW-0206">Cytoskeleton</keyword>
<dbReference type="InterPro" id="IPR041470">
    <property type="entry name" value="GCP_N"/>
</dbReference>
<comment type="subcellular location">
    <subcellularLocation>
        <location evidence="1 6">Cytoplasm</location>
        <location evidence="1 6">Cytoskeleton</location>
        <location evidence="1 6">Microtubule organizing center</location>
    </subcellularLocation>
</comment>
<feature type="domain" description="Gamma tubulin complex component C-terminal" evidence="7">
    <location>
        <begin position="322"/>
        <end position="596"/>
    </location>
</feature>
<evidence type="ECO:0000256" key="5">
    <source>
        <dbReference type="ARBA" id="ARBA00023212"/>
    </source>
</evidence>
<dbReference type="PANTHER" id="PTHR19302:SF27">
    <property type="entry name" value="GAMMA-TUBULIN COMPLEX COMPONENT 4"/>
    <property type="match status" value="1"/>
</dbReference>
<comment type="caution">
    <text evidence="9">The sequence shown here is derived from an EMBL/GenBank/DDBJ whole genome shotgun (WGS) entry which is preliminary data.</text>
</comment>
<dbReference type="Pfam" id="PF17681">
    <property type="entry name" value="GCP_N_terminal"/>
    <property type="match status" value="1"/>
</dbReference>
<evidence type="ECO:0000256" key="3">
    <source>
        <dbReference type="ARBA" id="ARBA00022490"/>
    </source>
</evidence>
<keyword evidence="4 6" id="KW-0493">Microtubule</keyword>
<accession>A0A6G0TDD9</accession>
<dbReference type="GO" id="GO:0000922">
    <property type="term" value="C:spindle pole"/>
    <property type="evidence" value="ECO:0007669"/>
    <property type="project" value="InterPro"/>
</dbReference>
<dbReference type="GO" id="GO:0000930">
    <property type="term" value="C:gamma-tubulin complex"/>
    <property type="evidence" value="ECO:0007669"/>
    <property type="project" value="TreeGrafter"/>
</dbReference>
<dbReference type="InterPro" id="IPR007259">
    <property type="entry name" value="GCP"/>
</dbReference>
<dbReference type="EMBL" id="VYZN01000042">
    <property type="protein sequence ID" value="KAE9530889.1"/>
    <property type="molecule type" value="Genomic_DNA"/>
</dbReference>
<dbReference type="InterPro" id="IPR042241">
    <property type="entry name" value="GCP_C_sf"/>
</dbReference>
<reference evidence="9 10" key="1">
    <citation type="submission" date="2019-08" db="EMBL/GenBank/DDBJ databases">
        <title>The genome of the soybean aphid Biotype 1, its phylome, world population structure and adaptation to the North American continent.</title>
        <authorList>
            <person name="Giordano R."/>
            <person name="Donthu R.K."/>
            <person name="Hernandez A.G."/>
            <person name="Wright C.L."/>
            <person name="Zimin A.V."/>
        </authorList>
    </citation>
    <scope>NUCLEOTIDE SEQUENCE [LARGE SCALE GENOMIC DNA]</scope>
    <source>
        <tissue evidence="9">Whole aphids</tissue>
    </source>
</reference>
<keyword evidence="3 6" id="KW-0963">Cytoplasm</keyword>
<dbReference type="GO" id="GO:0007020">
    <property type="term" value="P:microtubule nucleation"/>
    <property type="evidence" value="ECO:0007669"/>
    <property type="project" value="InterPro"/>
</dbReference>
<dbReference type="Gene3D" id="1.20.120.1900">
    <property type="entry name" value="Gamma-tubulin complex, C-terminal domain"/>
    <property type="match status" value="1"/>
</dbReference>
<dbReference type="AlphaFoldDB" id="A0A6G0TDD9"/>
<dbReference type="PANTHER" id="PTHR19302">
    <property type="entry name" value="GAMMA TUBULIN COMPLEX PROTEIN"/>
    <property type="match status" value="1"/>
</dbReference>
<dbReference type="GO" id="GO:0051321">
    <property type="term" value="P:meiotic cell cycle"/>
    <property type="evidence" value="ECO:0007669"/>
    <property type="project" value="TreeGrafter"/>
</dbReference>
<dbReference type="GO" id="GO:0051225">
    <property type="term" value="P:spindle assembly"/>
    <property type="evidence" value="ECO:0007669"/>
    <property type="project" value="TreeGrafter"/>
</dbReference>